<dbReference type="KEGG" id="mai:MICA_503"/>
<feature type="transmembrane region" description="Helical" evidence="1">
    <location>
        <begin position="73"/>
        <end position="96"/>
    </location>
</feature>
<dbReference type="RefSeq" id="WP_014102063.1">
    <property type="nucleotide sequence ID" value="NC_016026.1"/>
</dbReference>
<sequence length="195" mass="21709">MVADSETTSSSVKTNLLGTLELALLMPQGTDRFSNDRDTALRSFIVPALLFPASLIAVYMSPGAMADTSTNTIALLYSLRLFASWVLFFGFVYWILREVGRMDHFYRFVTANNWLTVPATAIFIPVALMVVTGSHTMTDLYPFMLCLMGYTYFFTAFMAAHVLRVPLEFAGFLAFIAFAIDQGTTDFVQWVGGIL</sequence>
<keyword evidence="1" id="KW-1133">Transmembrane helix</keyword>
<keyword evidence="3" id="KW-1185">Reference proteome</keyword>
<feature type="transmembrane region" description="Helical" evidence="1">
    <location>
        <begin position="40"/>
        <end position="61"/>
    </location>
</feature>
<name>G2KLL0_MICAA</name>
<organism evidence="2 3">
    <name type="scientific">Micavibrio aeruginosavorus (strain ARL-13)</name>
    <dbReference type="NCBI Taxonomy" id="856793"/>
    <lineage>
        <taxon>Bacteria</taxon>
        <taxon>Pseudomonadati</taxon>
        <taxon>Bdellovibrionota</taxon>
        <taxon>Bdellovibrionia</taxon>
        <taxon>Bdellovibrionales</taxon>
        <taxon>Pseudobdellovibrionaceae</taxon>
        <taxon>Micavibrio</taxon>
    </lineage>
</organism>
<dbReference type="EMBL" id="CP002382">
    <property type="protein sequence ID" value="AEP08840.1"/>
    <property type="molecule type" value="Genomic_DNA"/>
</dbReference>
<protein>
    <submittedName>
        <fullName evidence="2">Putative membrane protein</fullName>
    </submittedName>
</protein>
<evidence type="ECO:0000313" key="2">
    <source>
        <dbReference type="EMBL" id="AEP08840.1"/>
    </source>
</evidence>
<feature type="transmembrane region" description="Helical" evidence="1">
    <location>
        <begin position="108"/>
        <end position="128"/>
    </location>
</feature>
<dbReference type="Proteomes" id="UP000009286">
    <property type="component" value="Chromosome"/>
</dbReference>
<feature type="transmembrane region" description="Helical" evidence="1">
    <location>
        <begin position="140"/>
        <end position="163"/>
    </location>
</feature>
<dbReference type="AlphaFoldDB" id="G2KLL0"/>
<evidence type="ECO:0000256" key="1">
    <source>
        <dbReference type="SAM" id="Phobius"/>
    </source>
</evidence>
<proteinExistence type="predicted"/>
<gene>
    <name evidence="2" type="ordered locus">MICA_503</name>
</gene>
<keyword evidence="1" id="KW-0472">Membrane</keyword>
<dbReference type="HOGENOM" id="CLU_1394938_0_0_5"/>
<dbReference type="STRING" id="856793.MICA_503"/>
<evidence type="ECO:0000313" key="3">
    <source>
        <dbReference type="Proteomes" id="UP000009286"/>
    </source>
</evidence>
<keyword evidence="1" id="KW-0812">Transmembrane</keyword>
<reference evidence="2 3" key="1">
    <citation type="journal article" date="2011" name="BMC Genomics">
        <title>Genomic insights into an obligate epibiotic bacterial predator: Micavibrio aeruginosavorus ARL-13.</title>
        <authorList>
            <person name="Wang Z."/>
            <person name="Kadouri D."/>
            <person name="Wu M."/>
        </authorList>
    </citation>
    <scope>NUCLEOTIDE SEQUENCE [LARGE SCALE GENOMIC DNA]</scope>
    <source>
        <strain evidence="2 3">ARL-13</strain>
    </source>
</reference>
<accession>G2KLL0</accession>
<dbReference type="OrthoDB" id="9811204at2"/>